<feature type="domain" description="UDP-N-acetylglucosamine 2-epimerase" evidence="2">
    <location>
        <begin position="32"/>
        <end position="358"/>
    </location>
</feature>
<evidence type="ECO:0000313" key="3">
    <source>
        <dbReference type="EMBL" id="MCQ6960946.1"/>
    </source>
</evidence>
<dbReference type="PANTHER" id="PTHR43174:SF1">
    <property type="entry name" value="UDP-N-ACETYLGLUCOSAMINE 2-EPIMERASE"/>
    <property type="match status" value="1"/>
</dbReference>
<dbReference type="InterPro" id="IPR029767">
    <property type="entry name" value="WecB-like"/>
</dbReference>
<reference evidence="3 4" key="1">
    <citation type="submission" date="2022-07" db="EMBL/GenBank/DDBJ databases">
        <title>Mucilaginibacter sp. JC4.</title>
        <authorList>
            <person name="Le V."/>
            <person name="Ko S.-R."/>
            <person name="Ahn C.-Y."/>
            <person name="Oh H.-M."/>
        </authorList>
    </citation>
    <scope>NUCLEOTIDE SEQUENCE [LARGE SCALE GENOMIC DNA]</scope>
    <source>
        <strain evidence="3 4">JC4</strain>
    </source>
</reference>
<dbReference type="EMBL" id="JANHOH010000010">
    <property type="protein sequence ID" value="MCQ6960946.1"/>
    <property type="molecule type" value="Genomic_DNA"/>
</dbReference>
<evidence type="ECO:0000259" key="2">
    <source>
        <dbReference type="Pfam" id="PF02350"/>
    </source>
</evidence>
<evidence type="ECO:0000256" key="1">
    <source>
        <dbReference type="RuleBase" id="RU003513"/>
    </source>
</evidence>
<dbReference type="NCBIfam" id="TIGR00236">
    <property type="entry name" value="wecB"/>
    <property type="match status" value="1"/>
</dbReference>
<comment type="caution">
    <text evidence="3">The sequence shown here is derived from an EMBL/GenBank/DDBJ whole genome shotgun (WGS) entry which is preliminary data.</text>
</comment>
<name>A0ABT1T8L1_9SPHI</name>
<accession>A0ABT1T8L1</accession>
<sequence length="363" mass="40205">MNIDIIAGARPNFMKIAPIISAIKEKSEAGFNISYRLIHTGQHYDKKMSGDFFEQLGIPEPNINLEAGGGTQAEQTAAIMVRYEKVLMESKPDLVLVVGDVTSTMACAIVAQKLHVKVAHVEAGIRSGDWTMPEEINRMVTDSITNYFFTTTEIANDSLRKTGVTDDRIFFVGNTMIDTLLKNRTKFIKPSIWDELGLQAGSYIVMTLHRPANVDEEGKLKELLQEIIDNSENLPLIFPVHPRTAKILQGLGVSSERLHMVEPLGYLEFNYLVEKAKAVVTDSGGITEETTVMGVPCMTLRDNTERPETITIGTNELLGTNPKAIKPAFGKLFKGEWKKGGIPELWDGKTGERIINALLKLES</sequence>
<keyword evidence="4" id="KW-1185">Reference proteome</keyword>
<protein>
    <submittedName>
        <fullName evidence="3">UDP-N-acetylglucosamine 2-epimerase (Non-hydrolyzing)</fullName>
        <ecNumber evidence="3">5.1.3.14</ecNumber>
    </submittedName>
</protein>
<dbReference type="RefSeq" id="WP_256541116.1">
    <property type="nucleotide sequence ID" value="NZ_JANHOH010000010.1"/>
</dbReference>
<dbReference type="PANTHER" id="PTHR43174">
    <property type="entry name" value="UDP-N-ACETYLGLUCOSAMINE 2-EPIMERASE"/>
    <property type="match status" value="1"/>
</dbReference>
<dbReference type="Gene3D" id="3.40.50.2000">
    <property type="entry name" value="Glycogen Phosphorylase B"/>
    <property type="match status" value="2"/>
</dbReference>
<keyword evidence="1 3" id="KW-0413">Isomerase</keyword>
<dbReference type="InterPro" id="IPR003331">
    <property type="entry name" value="UDP_GlcNAc_Epimerase_2_dom"/>
</dbReference>
<evidence type="ECO:0000313" key="4">
    <source>
        <dbReference type="Proteomes" id="UP001204376"/>
    </source>
</evidence>
<dbReference type="Pfam" id="PF02350">
    <property type="entry name" value="Epimerase_2"/>
    <property type="match status" value="1"/>
</dbReference>
<dbReference type="Proteomes" id="UP001204376">
    <property type="component" value="Unassembled WGS sequence"/>
</dbReference>
<organism evidence="3 4">
    <name type="scientific">Mucilaginibacter aquariorum</name>
    <dbReference type="NCBI Taxonomy" id="2967225"/>
    <lineage>
        <taxon>Bacteria</taxon>
        <taxon>Pseudomonadati</taxon>
        <taxon>Bacteroidota</taxon>
        <taxon>Sphingobacteriia</taxon>
        <taxon>Sphingobacteriales</taxon>
        <taxon>Sphingobacteriaceae</taxon>
        <taxon>Mucilaginibacter</taxon>
    </lineage>
</organism>
<dbReference type="EC" id="5.1.3.14" evidence="3"/>
<comment type="similarity">
    <text evidence="1">Belongs to the UDP-N-acetylglucosamine 2-epimerase family.</text>
</comment>
<dbReference type="SUPFAM" id="SSF53756">
    <property type="entry name" value="UDP-Glycosyltransferase/glycogen phosphorylase"/>
    <property type="match status" value="1"/>
</dbReference>
<gene>
    <name evidence="3" type="primary">wecB</name>
    <name evidence="3" type="ORF">NPE20_23400</name>
</gene>
<proteinExistence type="inferred from homology"/>
<dbReference type="CDD" id="cd03786">
    <property type="entry name" value="GTB_UDP-GlcNAc_2-Epimerase"/>
    <property type="match status" value="1"/>
</dbReference>
<dbReference type="GO" id="GO:0008761">
    <property type="term" value="F:UDP-N-acetylglucosamine 2-epimerase activity"/>
    <property type="evidence" value="ECO:0007669"/>
    <property type="project" value="UniProtKB-EC"/>
</dbReference>